<accession>A0A3B3SA86</accession>
<dbReference type="PANTHER" id="PTHR40710:SF1">
    <property type="entry name" value="RIKEN CDNA E230025N22 GENE"/>
    <property type="match status" value="1"/>
</dbReference>
<organism evidence="2 3">
    <name type="scientific">Paramormyrops kingsleyae</name>
    <dbReference type="NCBI Taxonomy" id="1676925"/>
    <lineage>
        <taxon>Eukaryota</taxon>
        <taxon>Metazoa</taxon>
        <taxon>Chordata</taxon>
        <taxon>Craniata</taxon>
        <taxon>Vertebrata</taxon>
        <taxon>Euteleostomi</taxon>
        <taxon>Actinopterygii</taxon>
        <taxon>Neopterygii</taxon>
        <taxon>Teleostei</taxon>
        <taxon>Osteoglossocephala</taxon>
        <taxon>Osteoglossomorpha</taxon>
        <taxon>Osteoglossiformes</taxon>
        <taxon>Mormyridae</taxon>
        <taxon>Paramormyrops</taxon>
    </lineage>
</organism>
<dbReference type="Proteomes" id="UP000261540">
    <property type="component" value="Unplaced"/>
</dbReference>
<sequence length="135" mass="16178">GKVSVDTSQERLSHIQKLREAIKEEETRLKQADGLEGRLLRMNMERQVLVLQLEALRREKLEAEKDLEAQHRRHIQELHTLREEGLQQVFRVYRQVFEEQKEMLEDRYRSLLQDAIQDAVYLSAKNRQLQAESKR</sequence>
<dbReference type="GeneTree" id="ENSGT00940000174022"/>
<reference evidence="2" key="1">
    <citation type="submission" date="2025-08" db="UniProtKB">
        <authorList>
            <consortium name="Ensembl"/>
        </authorList>
    </citation>
    <scope>IDENTIFICATION</scope>
</reference>
<keyword evidence="1" id="KW-0175">Coiled coil</keyword>
<evidence type="ECO:0000313" key="3">
    <source>
        <dbReference type="Proteomes" id="UP000261540"/>
    </source>
</evidence>
<dbReference type="AlphaFoldDB" id="A0A3B3SA86"/>
<feature type="coiled-coil region" evidence="1">
    <location>
        <begin position="15"/>
        <end position="114"/>
    </location>
</feature>
<evidence type="ECO:0000256" key="1">
    <source>
        <dbReference type="SAM" id="Coils"/>
    </source>
</evidence>
<evidence type="ECO:0000313" key="2">
    <source>
        <dbReference type="Ensembl" id="ENSPKIP00000027654.1"/>
    </source>
</evidence>
<dbReference type="PANTHER" id="PTHR40710">
    <property type="entry name" value="RIKEN CDNA E230025N22 GENE"/>
    <property type="match status" value="1"/>
</dbReference>
<proteinExistence type="predicted"/>
<protein>
    <submittedName>
        <fullName evidence="2">Si:dkey-201i24.3</fullName>
    </submittedName>
</protein>
<keyword evidence="3" id="KW-1185">Reference proteome</keyword>
<dbReference type="Ensembl" id="ENSPKIT00000008424.1">
    <property type="protein sequence ID" value="ENSPKIP00000027654.1"/>
    <property type="gene ID" value="ENSPKIG00000009624.1"/>
</dbReference>
<name>A0A3B3SA86_9TELE</name>
<dbReference type="STRING" id="1676925.ENSPKIP00000027654"/>
<reference evidence="2" key="2">
    <citation type="submission" date="2025-09" db="UniProtKB">
        <authorList>
            <consortium name="Ensembl"/>
        </authorList>
    </citation>
    <scope>IDENTIFICATION</scope>
</reference>